<feature type="compositionally biased region" description="Basic residues" evidence="1">
    <location>
        <begin position="88"/>
        <end position="100"/>
    </location>
</feature>
<evidence type="ECO:0000313" key="2">
    <source>
        <dbReference type="EnsemblPlants" id="QL06p002872:mrna"/>
    </source>
</evidence>
<accession>A0A7N2LWH8</accession>
<feature type="compositionally biased region" description="Low complexity" evidence="1">
    <location>
        <begin position="57"/>
        <end position="75"/>
    </location>
</feature>
<dbReference type="EMBL" id="LRBV02000006">
    <property type="status" value="NOT_ANNOTATED_CDS"/>
    <property type="molecule type" value="Genomic_DNA"/>
</dbReference>
<proteinExistence type="predicted"/>
<keyword evidence="3" id="KW-1185">Reference proteome</keyword>
<dbReference type="EnsemblPlants" id="QL06p002872:mrna">
    <property type="protein sequence ID" value="QL06p002872:mrna"/>
    <property type="gene ID" value="QL06p002872"/>
</dbReference>
<organism evidence="2 3">
    <name type="scientific">Quercus lobata</name>
    <name type="common">Valley oak</name>
    <dbReference type="NCBI Taxonomy" id="97700"/>
    <lineage>
        <taxon>Eukaryota</taxon>
        <taxon>Viridiplantae</taxon>
        <taxon>Streptophyta</taxon>
        <taxon>Embryophyta</taxon>
        <taxon>Tracheophyta</taxon>
        <taxon>Spermatophyta</taxon>
        <taxon>Magnoliopsida</taxon>
        <taxon>eudicotyledons</taxon>
        <taxon>Gunneridae</taxon>
        <taxon>Pentapetalae</taxon>
        <taxon>rosids</taxon>
        <taxon>fabids</taxon>
        <taxon>Fagales</taxon>
        <taxon>Fagaceae</taxon>
        <taxon>Quercus</taxon>
    </lineage>
</organism>
<reference evidence="2 3" key="1">
    <citation type="journal article" date="2016" name="G3 (Bethesda)">
        <title>First Draft Assembly and Annotation of the Genome of a California Endemic Oak Quercus lobata Nee (Fagaceae).</title>
        <authorList>
            <person name="Sork V.L."/>
            <person name="Fitz-Gibbon S.T."/>
            <person name="Puiu D."/>
            <person name="Crepeau M."/>
            <person name="Gugger P.F."/>
            <person name="Sherman R."/>
            <person name="Stevens K."/>
            <person name="Langley C.H."/>
            <person name="Pellegrini M."/>
            <person name="Salzberg S.L."/>
        </authorList>
    </citation>
    <scope>NUCLEOTIDE SEQUENCE [LARGE SCALE GENOMIC DNA]</scope>
    <source>
        <strain evidence="2 3">cv. SW786</strain>
    </source>
</reference>
<feature type="region of interest" description="Disordered" evidence="1">
    <location>
        <begin position="57"/>
        <end position="100"/>
    </location>
</feature>
<dbReference type="Gene3D" id="3.30.530.20">
    <property type="match status" value="1"/>
</dbReference>
<evidence type="ECO:0000256" key="1">
    <source>
        <dbReference type="SAM" id="MobiDB-lite"/>
    </source>
</evidence>
<dbReference type="InterPro" id="IPR023393">
    <property type="entry name" value="START-like_dom_sf"/>
</dbReference>
<protein>
    <submittedName>
        <fullName evidence="2">Uncharacterized protein</fullName>
    </submittedName>
</protein>
<dbReference type="InParanoid" id="A0A7N2LWH8"/>
<dbReference type="Proteomes" id="UP000594261">
    <property type="component" value="Chromosome 6"/>
</dbReference>
<name>A0A7N2LWH8_QUELO</name>
<dbReference type="Gramene" id="QL06p002872:mrna">
    <property type="protein sequence ID" value="QL06p002872:mrna"/>
    <property type="gene ID" value="QL06p002872"/>
</dbReference>
<sequence>MGDFTYENNLVPKFPSQVIRNAEIIEGNGGPRTIKKTIYAEVRNVSYNSKIVTTLDGGYSSSTSSYRSYSSTSTGKRQVNAEGTGRIKAIKNHPHPHAYN</sequence>
<reference evidence="2" key="2">
    <citation type="submission" date="2021-01" db="UniProtKB">
        <authorList>
            <consortium name="EnsemblPlants"/>
        </authorList>
    </citation>
    <scope>IDENTIFICATION</scope>
</reference>
<dbReference type="AlphaFoldDB" id="A0A7N2LWH8"/>
<evidence type="ECO:0000313" key="3">
    <source>
        <dbReference type="Proteomes" id="UP000594261"/>
    </source>
</evidence>